<dbReference type="InterPro" id="IPR009057">
    <property type="entry name" value="Homeodomain-like_sf"/>
</dbReference>
<evidence type="ECO:0000259" key="3">
    <source>
        <dbReference type="PROSITE" id="PS50977"/>
    </source>
</evidence>
<evidence type="ECO:0000256" key="2">
    <source>
        <dbReference type="PROSITE-ProRule" id="PRU00335"/>
    </source>
</evidence>
<dbReference type="Gene3D" id="1.10.357.10">
    <property type="entry name" value="Tetracycline Repressor, domain 2"/>
    <property type="match status" value="1"/>
</dbReference>
<gene>
    <name evidence="4" type="ORF">FRZ61_48250</name>
</gene>
<evidence type="ECO:0000256" key="1">
    <source>
        <dbReference type="ARBA" id="ARBA00023125"/>
    </source>
</evidence>
<keyword evidence="1 2" id="KW-0238">DNA-binding</keyword>
<dbReference type="Gene3D" id="1.10.10.60">
    <property type="entry name" value="Homeodomain-like"/>
    <property type="match status" value="1"/>
</dbReference>
<dbReference type="SUPFAM" id="SSF46689">
    <property type="entry name" value="Homeodomain-like"/>
    <property type="match status" value="1"/>
</dbReference>
<evidence type="ECO:0000313" key="5">
    <source>
        <dbReference type="Proteomes" id="UP000325797"/>
    </source>
</evidence>
<proteinExistence type="predicted"/>
<dbReference type="Pfam" id="PF08362">
    <property type="entry name" value="TetR_C_3"/>
    <property type="match status" value="1"/>
</dbReference>
<accession>A0A5J6N7N5</accession>
<feature type="DNA-binding region" description="H-T-H motif" evidence="2">
    <location>
        <begin position="45"/>
        <end position="64"/>
    </location>
</feature>
<dbReference type="Pfam" id="PF00440">
    <property type="entry name" value="TetR_N"/>
    <property type="match status" value="1"/>
</dbReference>
<organism evidence="4 5">
    <name type="scientific">Hypericibacter adhaerens</name>
    <dbReference type="NCBI Taxonomy" id="2602016"/>
    <lineage>
        <taxon>Bacteria</taxon>
        <taxon>Pseudomonadati</taxon>
        <taxon>Pseudomonadota</taxon>
        <taxon>Alphaproteobacteria</taxon>
        <taxon>Rhodospirillales</taxon>
        <taxon>Dongiaceae</taxon>
        <taxon>Hypericibacter</taxon>
    </lineage>
</organism>
<dbReference type="InterPro" id="IPR001647">
    <property type="entry name" value="HTH_TetR"/>
</dbReference>
<dbReference type="GO" id="GO:0045892">
    <property type="term" value="P:negative regulation of DNA-templated transcription"/>
    <property type="evidence" value="ECO:0007669"/>
    <property type="project" value="InterPro"/>
</dbReference>
<dbReference type="GO" id="GO:0000976">
    <property type="term" value="F:transcription cis-regulatory region binding"/>
    <property type="evidence" value="ECO:0007669"/>
    <property type="project" value="TreeGrafter"/>
</dbReference>
<dbReference type="InterPro" id="IPR050109">
    <property type="entry name" value="HTH-type_TetR-like_transc_reg"/>
</dbReference>
<dbReference type="Proteomes" id="UP000325797">
    <property type="component" value="Chromosome"/>
</dbReference>
<dbReference type="RefSeq" id="WP_151120139.1">
    <property type="nucleotide sequence ID" value="NZ_CP042582.1"/>
</dbReference>
<dbReference type="GO" id="GO:0003700">
    <property type="term" value="F:DNA-binding transcription factor activity"/>
    <property type="evidence" value="ECO:0007669"/>
    <property type="project" value="TreeGrafter"/>
</dbReference>
<dbReference type="OrthoDB" id="2356263at2"/>
<dbReference type="InterPro" id="IPR036271">
    <property type="entry name" value="Tet_transcr_reg_TetR-rel_C_sf"/>
</dbReference>
<keyword evidence="5" id="KW-1185">Reference proteome</keyword>
<sequence>MELNDATIQTAQPGRRPGAKRVVNEARILAAAEEVFAEAGYAAASMAAIAERAGLPKANLHYYFGTKEQLYRRLLDTIVDGWQETMDLFTADSDPAEAFRLYIADKIEFSRRRPRASKIFANEILHGAPHFLSVIEGRISERFQRHCEVIDGWIRQGKIAPVEPHHLFFVIWASTQHYADFDTQIPALLGKASIGPEDYRTATELITRMVLATLGLVTVSPART</sequence>
<reference evidence="4 5" key="1">
    <citation type="submission" date="2019-08" db="EMBL/GenBank/DDBJ databases">
        <title>Hyperibacter terrae gen. nov., sp. nov. and Hyperibacter viscosus sp. nov., two new members in the family Rhodospirillaceae isolated from the rhizosphere of Hypericum perforatum.</title>
        <authorList>
            <person name="Noviana Z."/>
        </authorList>
    </citation>
    <scope>NUCLEOTIDE SEQUENCE [LARGE SCALE GENOMIC DNA]</scope>
    <source>
        <strain evidence="4 5">R5959</strain>
    </source>
</reference>
<dbReference type="PANTHER" id="PTHR30055:SF196">
    <property type="entry name" value="HTH-TYPE TRANSCRIPTIONAL REGULATOR RUTR"/>
    <property type="match status" value="1"/>
</dbReference>
<dbReference type="KEGG" id="hadh:FRZ61_48250"/>
<dbReference type="PROSITE" id="PS50977">
    <property type="entry name" value="HTH_TETR_2"/>
    <property type="match status" value="1"/>
</dbReference>
<dbReference type="SUPFAM" id="SSF48498">
    <property type="entry name" value="Tetracyclin repressor-like, C-terminal domain"/>
    <property type="match status" value="1"/>
</dbReference>
<name>A0A5J6N7N5_9PROT</name>
<dbReference type="InterPro" id="IPR013573">
    <property type="entry name" value="Tscrpt_reg_YcdC_C"/>
</dbReference>
<dbReference type="PRINTS" id="PR00455">
    <property type="entry name" value="HTHTETR"/>
</dbReference>
<protein>
    <submittedName>
        <fullName evidence="4">TetR family transcriptional regulator</fullName>
    </submittedName>
</protein>
<dbReference type="AlphaFoldDB" id="A0A5J6N7N5"/>
<feature type="domain" description="HTH tetR-type" evidence="3">
    <location>
        <begin position="22"/>
        <end position="82"/>
    </location>
</feature>
<dbReference type="EMBL" id="CP042582">
    <property type="protein sequence ID" value="QEX24883.1"/>
    <property type="molecule type" value="Genomic_DNA"/>
</dbReference>
<evidence type="ECO:0000313" key="4">
    <source>
        <dbReference type="EMBL" id="QEX24883.1"/>
    </source>
</evidence>
<dbReference type="PANTHER" id="PTHR30055">
    <property type="entry name" value="HTH-TYPE TRANSCRIPTIONAL REGULATOR RUTR"/>
    <property type="match status" value="1"/>
</dbReference>